<evidence type="ECO:0000256" key="2">
    <source>
        <dbReference type="PROSITE-ProRule" id="PRU00176"/>
    </source>
</evidence>
<feature type="domain" description="RRM" evidence="4">
    <location>
        <begin position="363"/>
        <end position="444"/>
    </location>
</feature>
<dbReference type="InterPro" id="IPR012677">
    <property type="entry name" value="Nucleotide-bd_a/b_plait_sf"/>
</dbReference>
<feature type="compositionally biased region" description="Basic and acidic residues" evidence="3">
    <location>
        <begin position="1134"/>
        <end position="1145"/>
    </location>
</feature>
<feature type="compositionally biased region" description="Basic and acidic residues" evidence="3">
    <location>
        <begin position="1298"/>
        <end position="1330"/>
    </location>
</feature>
<dbReference type="CDD" id="cd00590">
    <property type="entry name" value="RRM_SF"/>
    <property type="match status" value="3"/>
</dbReference>
<feature type="compositionally biased region" description="Polar residues" evidence="3">
    <location>
        <begin position="779"/>
        <end position="795"/>
    </location>
</feature>
<gene>
    <name evidence="5" type="ORF">ACA1_262410</name>
</gene>
<feature type="compositionally biased region" description="Basic and acidic residues" evidence="3">
    <location>
        <begin position="658"/>
        <end position="667"/>
    </location>
</feature>
<feature type="compositionally biased region" description="Basic and acidic residues" evidence="3">
    <location>
        <begin position="1476"/>
        <end position="1488"/>
    </location>
</feature>
<feature type="region of interest" description="Disordered" evidence="3">
    <location>
        <begin position="111"/>
        <end position="215"/>
    </location>
</feature>
<organism evidence="5 6">
    <name type="scientific">Acanthamoeba castellanii (strain ATCC 30010 / Neff)</name>
    <dbReference type="NCBI Taxonomy" id="1257118"/>
    <lineage>
        <taxon>Eukaryota</taxon>
        <taxon>Amoebozoa</taxon>
        <taxon>Discosea</taxon>
        <taxon>Longamoebia</taxon>
        <taxon>Centramoebida</taxon>
        <taxon>Acanthamoebidae</taxon>
        <taxon>Acanthamoeba</taxon>
    </lineage>
</organism>
<dbReference type="KEGG" id="acan:ACA1_262410"/>
<feature type="compositionally biased region" description="Low complexity" evidence="3">
    <location>
        <begin position="668"/>
        <end position="702"/>
    </location>
</feature>
<dbReference type="Gene3D" id="3.30.70.330">
    <property type="match status" value="3"/>
</dbReference>
<protein>
    <submittedName>
        <fullName evidence="5">RNA recognition motif domain containing protein</fullName>
    </submittedName>
</protein>
<evidence type="ECO:0000313" key="5">
    <source>
        <dbReference type="EMBL" id="ELR19193.1"/>
    </source>
</evidence>
<feature type="compositionally biased region" description="Basic and acidic residues" evidence="3">
    <location>
        <begin position="157"/>
        <end position="168"/>
    </location>
</feature>
<dbReference type="InterPro" id="IPR035979">
    <property type="entry name" value="RBD_domain_sf"/>
</dbReference>
<dbReference type="Proteomes" id="UP000011083">
    <property type="component" value="Unassembled WGS sequence"/>
</dbReference>
<dbReference type="VEuPathDB" id="AmoebaDB:ACA1_262410"/>
<dbReference type="RefSeq" id="XP_004341278.1">
    <property type="nucleotide sequence ID" value="XM_004341230.1"/>
</dbReference>
<feature type="compositionally biased region" description="Basic and acidic residues" evidence="3">
    <location>
        <begin position="1513"/>
        <end position="1522"/>
    </location>
</feature>
<feature type="compositionally biased region" description="Acidic residues" evidence="3">
    <location>
        <begin position="891"/>
        <end position="909"/>
    </location>
</feature>
<dbReference type="InterPro" id="IPR052462">
    <property type="entry name" value="SLIRP/GR-RBP-like"/>
</dbReference>
<feature type="compositionally biased region" description="Polar residues" evidence="3">
    <location>
        <begin position="703"/>
        <end position="714"/>
    </location>
</feature>
<dbReference type="SMART" id="SM00360">
    <property type="entry name" value="RRM"/>
    <property type="match status" value="3"/>
</dbReference>
<feature type="compositionally biased region" description="Low complexity" evidence="3">
    <location>
        <begin position="726"/>
        <end position="742"/>
    </location>
</feature>
<feature type="compositionally biased region" description="Basic residues" evidence="3">
    <location>
        <begin position="1489"/>
        <end position="1500"/>
    </location>
</feature>
<feature type="compositionally biased region" description="Low complexity" evidence="3">
    <location>
        <begin position="259"/>
        <end position="305"/>
    </location>
</feature>
<dbReference type="GO" id="GO:0003723">
    <property type="term" value="F:RNA binding"/>
    <property type="evidence" value="ECO:0007669"/>
    <property type="project" value="UniProtKB-UniRule"/>
</dbReference>
<feature type="compositionally biased region" description="Low complexity" evidence="3">
    <location>
        <begin position="1169"/>
        <end position="1200"/>
    </location>
</feature>
<feature type="region of interest" description="Disordered" evidence="3">
    <location>
        <begin position="769"/>
        <end position="960"/>
    </location>
</feature>
<dbReference type="EMBL" id="KB007933">
    <property type="protein sequence ID" value="ELR19193.1"/>
    <property type="molecule type" value="Genomic_DNA"/>
</dbReference>
<feature type="compositionally biased region" description="Basic and acidic residues" evidence="3">
    <location>
        <begin position="1219"/>
        <end position="1229"/>
    </location>
</feature>
<feature type="compositionally biased region" description="Polar residues" evidence="3">
    <location>
        <begin position="590"/>
        <end position="606"/>
    </location>
</feature>
<dbReference type="PROSITE" id="PS50102">
    <property type="entry name" value="RRM"/>
    <property type="match status" value="3"/>
</dbReference>
<name>L8H3A3_ACACF</name>
<accession>L8H3A3</accession>
<dbReference type="OrthoDB" id="439808at2759"/>
<proteinExistence type="predicted"/>
<keyword evidence="6" id="KW-1185">Reference proteome</keyword>
<feature type="compositionally biased region" description="Basic and acidic residues" evidence="3">
    <location>
        <begin position="1591"/>
        <end position="1625"/>
    </location>
</feature>
<feature type="compositionally biased region" description="Low complexity" evidence="3">
    <location>
        <begin position="1209"/>
        <end position="1218"/>
    </location>
</feature>
<feature type="compositionally biased region" description="Basic and acidic residues" evidence="3">
    <location>
        <begin position="807"/>
        <end position="843"/>
    </location>
</feature>
<dbReference type="PANTHER" id="PTHR48027">
    <property type="entry name" value="HETEROGENEOUS NUCLEAR RIBONUCLEOPROTEIN 87F-RELATED"/>
    <property type="match status" value="1"/>
</dbReference>
<sequence>MLLGGGAGLPSWDGETRVYVGRLPDNVDRNELESIFAQYGPIKKWSFGSRNFAFVEYFSHNAAALAVQHGGNVFLRSQKYHQRLGLPPLASMMALPVGSLSSNVQLPPIRNPPQAPIYGRSPGLESFPSPQLLTTSGDADPYLRGDRFAAQPPHSSDPGRGRDMEWERYAGGAAARSSRDRPAAEHYREAEPPAAPGSVSLHRSGSPTVVGQTSTPIFMASARREGDDALLRTSMSTSSPPPPASPPAYEKEREKRHSFLSSPIVESESSAAPSSSSSSTYHSSPSSIDSNADRYSSLSGLSSSSHTLAPYSPMPTSPPLPGGVQSPPLHHHGSVPQSSQVGAPWTSDSEAEGLKEGEEYLLTTLYIKNLAYQITDEDLKIKLESHECKEGLKAIRWITDKMQGHFTGEAFVEYESAELAARALDKLKGRRMLGRRMKISYAKSKKKTPMPALTGEREVKEEKRPKYPGCKTIFIAKLDDGMTDATLKEIFGVFGEIQRVHRLFDANTKKFKGCAFICYSAPEEADSAVRQMDGVRLFGKGRFIDVNFADKPDPVHPTTPVPSAGQSPYLSPAGLGLGLGTIPLSPPFSPSLQGVQLSPRSSSGSFTYPPLSPPPSTASPSLMPGVPLSPAVSSPSLPSPSPFIAAQAAHHTPSAEAETDRTPRPTDRSTVAAVTSTIITATTPGTQTVPTTTPAAQEQPQPNVNVAVSSTAERQPTPASPPAPAAPAQQPTAASTTALAAANAEDKSTPTGKWGAMPLKYRILKSFGMPTKDDRSRDSTNAQLPSPAPATTNGQLDGPASASAVALRREQQRRRMEEELKNDKIEAGLAQARERERERRERMEDEELLRRPRGAAALVKRKRSEDYGAGPSGAVGLRARPKGKRPKRESEYDDYEDENDDDDDENDERDGDHIEGPTSATAATRQQLHQQHPKKKPQRRAVVVDDEDDEDQEPENEEEIKTRMEVIINKYDAMKDKNTAVAFLLNVIRNSNRTKIEVGTAWRHPAEYADIYGELGMIKLPVVNGRYHMWQLPREGSVRRVYLDSLKPAETKEKKKRGKKRKEEKMREEEEERRRRSEEAAAARAAAANKRALDKKASAAAAEAVVVAAASHHQAPPKKMKREAPPVVGSKELPGVERRRSKEQPLFKSKAVDAAAATATTLKKEELCSAPAAKKASPAAATTVVVATKPPKKQPLPQTTRPEEKTEAEAQPQPQPTQRRGEEEGKVPTDDAVMLTSEELTGHLHHQTEAAVGQSSSSCGIESEAMEVEVKEEMGGEAKEAETAPEASRGSEPEPELEETKSKPGDEQVKEKEEETKGDDGGASKQKLIEGEPTSTTEKRENETPTPATEEAKEERTTQATEQQREEEEEKEKAKNEDENENAKETSALMSEEAAAVEKEEPKVETSVSTQRLEEEKGEEEETTATSVKPDEAKEAKPATSASTTGDAQAEEEDAVVQSEVKEEQKEEKKKKKRKATSESEEKKQSKPEKKKAKTKTAKREKKEEEKEDEETKETKKVKAVESEDEEEKSDPPQPTRRRRGRAAASASSPAGGAGRRRVVDDGPPEELLRVLQREALGLRKRTGGGASSSRVEKASFLEEMRERRKERNRERLKREREEELQREKERRRKRAERERERRREKKEKEEREKEKEKEKERAKEGTAGKKEEKEGGGDKERKRRER</sequence>
<evidence type="ECO:0000259" key="4">
    <source>
        <dbReference type="PROSITE" id="PS50102"/>
    </source>
</evidence>
<dbReference type="GeneID" id="14920373"/>
<feature type="domain" description="RRM" evidence="4">
    <location>
        <begin position="471"/>
        <end position="551"/>
    </location>
</feature>
<feature type="compositionally biased region" description="Acidic residues" evidence="3">
    <location>
        <begin position="944"/>
        <end position="958"/>
    </location>
</feature>
<feature type="compositionally biased region" description="Basic and acidic residues" evidence="3">
    <location>
        <begin position="1371"/>
        <end position="1384"/>
    </location>
</feature>
<feature type="compositionally biased region" description="Basic and acidic residues" evidence="3">
    <location>
        <begin position="1632"/>
        <end position="1677"/>
    </location>
</feature>
<dbReference type="STRING" id="1257118.L8H3A3"/>
<evidence type="ECO:0000313" key="6">
    <source>
        <dbReference type="Proteomes" id="UP000011083"/>
    </source>
</evidence>
<feature type="compositionally biased region" description="Basic and acidic residues" evidence="3">
    <location>
        <begin position="1061"/>
        <end position="1081"/>
    </location>
</feature>
<feature type="compositionally biased region" description="Basic and acidic residues" evidence="3">
    <location>
        <begin position="177"/>
        <end position="191"/>
    </location>
</feature>
<dbReference type="OMA" id="ESHECKE"/>
<dbReference type="Pfam" id="PF00076">
    <property type="entry name" value="RRM_1"/>
    <property type="match status" value="3"/>
</dbReference>
<feature type="compositionally biased region" description="Polar residues" evidence="3">
    <location>
        <begin position="201"/>
        <end position="215"/>
    </location>
</feature>
<evidence type="ECO:0000256" key="3">
    <source>
        <dbReference type="SAM" id="MobiDB-lite"/>
    </source>
</evidence>
<dbReference type="SUPFAM" id="SSF54928">
    <property type="entry name" value="RNA-binding domain, RBD"/>
    <property type="match status" value="3"/>
</dbReference>
<feature type="compositionally biased region" description="Pro residues" evidence="3">
    <location>
        <begin position="312"/>
        <end position="321"/>
    </location>
</feature>
<reference evidence="5 6" key="1">
    <citation type="journal article" date="2013" name="Genome Biol.">
        <title>Genome of Acanthamoeba castellanii highlights extensive lateral gene transfer and early evolution of tyrosine kinase signaling.</title>
        <authorList>
            <person name="Clarke M."/>
            <person name="Lohan A.J."/>
            <person name="Liu B."/>
            <person name="Lagkouvardos I."/>
            <person name="Roy S."/>
            <person name="Zafar N."/>
            <person name="Bertelli C."/>
            <person name="Schilde C."/>
            <person name="Kianianmomeni A."/>
            <person name="Burglin T.R."/>
            <person name="Frech C."/>
            <person name="Turcotte B."/>
            <person name="Kopec K.O."/>
            <person name="Synnott J.M."/>
            <person name="Choo C."/>
            <person name="Paponov I."/>
            <person name="Finkler A."/>
            <person name="Soon Heng Tan C."/>
            <person name="Hutchins A.P."/>
            <person name="Weinmeier T."/>
            <person name="Rattei T."/>
            <person name="Chu J.S."/>
            <person name="Gimenez G."/>
            <person name="Irimia M."/>
            <person name="Rigden D.J."/>
            <person name="Fitzpatrick D.A."/>
            <person name="Lorenzo-Morales J."/>
            <person name="Bateman A."/>
            <person name="Chiu C.H."/>
            <person name="Tang P."/>
            <person name="Hegemann P."/>
            <person name="Fromm H."/>
            <person name="Raoult D."/>
            <person name="Greub G."/>
            <person name="Miranda-Saavedra D."/>
            <person name="Chen N."/>
            <person name="Nash P."/>
            <person name="Ginger M.L."/>
            <person name="Horn M."/>
            <person name="Schaap P."/>
            <person name="Caler L."/>
            <person name="Loftus B."/>
        </authorList>
    </citation>
    <scope>NUCLEOTIDE SEQUENCE [LARGE SCALE GENOMIC DNA]</scope>
    <source>
        <strain evidence="5 6">Neff</strain>
    </source>
</reference>
<feature type="compositionally biased region" description="Basic and acidic residues" evidence="3">
    <location>
        <begin position="1268"/>
        <end position="1282"/>
    </location>
</feature>
<dbReference type="InterPro" id="IPR000504">
    <property type="entry name" value="RRM_dom"/>
</dbReference>
<feature type="region of interest" description="Disordered" evidence="3">
    <location>
        <begin position="590"/>
        <end position="755"/>
    </location>
</feature>
<feature type="compositionally biased region" description="Polar residues" evidence="3">
    <location>
        <begin position="128"/>
        <end position="137"/>
    </location>
</feature>
<feature type="region of interest" description="Disordered" evidence="3">
    <location>
        <begin position="1112"/>
        <end position="1683"/>
    </location>
</feature>
<feature type="region of interest" description="Disordered" evidence="3">
    <location>
        <begin position="1049"/>
        <end position="1089"/>
    </location>
</feature>
<feature type="region of interest" description="Disordered" evidence="3">
    <location>
        <begin position="232"/>
        <end position="352"/>
    </location>
</feature>
<evidence type="ECO:0000256" key="1">
    <source>
        <dbReference type="ARBA" id="ARBA00022884"/>
    </source>
</evidence>
<feature type="compositionally biased region" description="Low complexity" evidence="3">
    <location>
        <begin position="618"/>
        <end position="636"/>
    </location>
</feature>
<keyword evidence="1 2" id="KW-0694">RNA-binding</keyword>
<feature type="region of interest" description="Disordered" evidence="3">
    <location>
        <begin position="550"/>
        <end position="569"/>
    </location>
</feature>
<feature type="domain" description="RRM" evidence="4">
    <location>
        <begin position="16"/>
        <end position="83"/>
    </location>
</feature>